<accession>A0A1F7WND3</accession>
<feature type="transmembrane region" description="Helical" evidence="1">
    <location>
        <begin position="113"/>
        <end position="130"/>
    </location>
</feature>
<feature type="transmembrane region" description="Helical" evidence="1">
    <location>
        <begin position="6"/>
        <end position="27"/>
    </location>
</feature>
<proteinExistence type="predicted"/>
<protein>
    <submittedName>
        <fullName evidence="2">Uncharacterized protein</fullName>
    </submittedName>
</protein>
<keyword evidence="1" id="KW-0472">Membrane</keyword>
<dbReference type="Proteomes" id="UP000178735">
    <property type="component" value="Unassembled WGS sequence"/>
</dbReference>
<sequence>MFANRIRALMVILLVAGLTSFYDFLLFFDGYRSWLASSPQLSAPLVLFAVPYAVIGRNLLSLIGSIYAPLALAGLIFRAGLIRSTIAAAASLQIGAAALLFLTFGSLSRMEDALLYVIFAAMVSLWSNGAEAKKAFAPAGAPEVKTQFRPFFFFLTRGFFLAAVFAGYIAAAYYVTSPPPAPAVYERPREIKISGDYRTIYKYSVFVPEGYKMQNAAASASAPLAFPKNLEFTCILTKGDDRILISDNRDEAMDRLKSFALFFRQPSEREFLRTIANERIGFITLALKRLFSGLFTREALTPHFTGFCADGPRPSSGGGLSPGYNLMFTLWDLDASNSVMAVFSGSTIAFDAPVISAVVSTLKLEDRVKSAADHYAAGVKLYGEGLAEEAKYSFAAALYYNFSDYAAHYYIARCFHDTGASDSAVVFHLNNAVTMISANRFFTGPASLKPVTGPADIKSAMEELSKLIAPAAAPAVPIPGFFF</sequence>
<keyword evidence="1" id="KW-1133">Transmembrane helix</keyword>
<feature type="transmembrane region" description="Helical" evidence="1">
    <location>
        <begin position="86"/>
        <end position="107"/>
    </location>
</feature>
<comment type="caution">
    <text evidence="2">The sequence shown here is derived from an EMBL/GenBank/DDBJ whole genome shotgun (WGS) entry which is preliminary data.</text>
</comment>
<reference evidence="2 3" key="1">
    <citation type="journal article" date="2016" name="Nat. Commun.">
        <title>Thousands of microbial genomes shed light on interconnected biogeochemical processes in an aquifer system.</title>
        <authorList>
            <person name="Anantharaman K."/>
            <person name="Brown C.T."/>
            <person name="Hug L.A."/>
            <person name="Sharon I."/>
            <person name="Castelle C.J."/>
            <person name="Probst A.J."/>
            <person name="Thomas B.C."/>
            <person name="Singh A."/>
            <person name="Wilkins M.J."/>
            <person name="Karaoz U."/>
            <person name="Brodie E.L."/>
            <person name="Williams K.H."/>
            <person name="Hubbard S.S."/>
            <person name="Banfield J.F."/>
        </authorList>
    </citation>
    <scope>NUCLEOTIDE SEQUENCE [LARGE SCALE GENOMIC DNA]</scope>
</reference>
<evidence type="ECO:0000313" key="2">
    <source>
        <dbReference type="EMBL" id="OGM04342.1"/>
    </source>
</evidence>
<dbReference type="EMBL" id="MGFH01000146">
    <property type="protein sequence ID" value="OGM04342.1"/>
    <property type="molecule type" value="Genomic_DNA"/>
</dbReference>
<dbReference type="AlphaFoldDB" id="A0A1F7WND3"/>
<feature type="transmembrane region" description="Helical" evidence="1">
    <location>
        <begin position="151"/>
        <end position="175"/>
    </location>
</feature>
<organism evidence="2 3">
    <name type="scientific">Candidatus Wallbacteria bacterium GWC2_49_35</name>
    <dbReference type="NCBI Taxonomy" id="1817813"/>
    <lineage>
        <taxon>Bacteria</taxon>
        <taxon>Candidatus Walliibacteriota</taxon>
    </lineage>
</organism>
<evidence type="ECO:0000256" key="1">
    <source>
        <dbReference type="SAM" id="Phobius"/>
    </source>
</evidence>
<evidence type="ECO:0000313" key="3">
    <source>
        <dbReference type="Proteomes" id="UP000178735"/>
    </source>
</evidence>
<keyword evidence="1" id="KW-0812">Transmembrane</keyword>
<gene>
    <name evidence="2" type="ORF">A2008_04735</name>
</gene>
<name>A0A1F7WND3_9BACT</name>